<dbReference type="eggNOG" id="KOG0619">
    <property type="taxonomic scope" value="Eukaryota"/>
</dbReference>
<dbReference type="PROSITE" id="PS51450">
    <property type="entry name" value="LRR"/>
    <property type="match status" value="1"/>
</dbReference>
<dbReference type="PANTHER" id="PTHR48009">
    <property type="entry name" value="LEUCINE-RICH REPEAT (LRR) FAMILY PROTEIN"/>
    <property type="match status" value="1"/>
</dbReference>
<evidence type="ECO:0000256" key="4">
    <source>
        <dbReference type="ARBA" id="ARBA00023180"/>
    </source>
</evidence>
<dbReference type="Gramene" id="EFJ16847">
    <property type="protein sequence ID" value="EFJ16847"/>
    <property type="gene ID" value="SELMODRAFT_115747"/>
</dbReference>
<sequence length="299" mass="32733">FPGSIPSEIARLRNLQKLDLSGNKLSGALPQSMAQLNKLEYLSVANNKLSGTLPVSLFSSMKDLQRLYLQNNQFAGALPTSLSNTVNLRYFDASHNGFTDSLLFSKLPKSLYQLSLRSNAASLTLDSPDVTRFQDLEVLDLSSNKVRGPLPSTIFLLPSLQQLNLSHNQLTSISSTDHLDFSNSQLVAFDASHNNIRGSLPVALSRLNRLSSLSLSSNHFTSRIPDEYAKKVAADGSTALPLARLFLDGNYLQGEVPSLFLKPLPNLISASFTYNCLKKCPASLSFCSGSQRPDSECRY</sequence>
<feature type="non-terminal residue" evidence="6">
    <location>
        <position position="1"/>
    </location>
</feature>
<keyword evidence="4" id="KW-0325">Glycoprotein</keyword>
<dbReference type="SMART" id="SM00369">
    <property type="entry name" value="LRR_TYP"/>
    <property type="match status" value="5"/>
</dbReference>
<keyword evidence="2" id="KW-0732">Signal</keyword>
<dbReference type="STRING" id="88036.D8SFJ2"/>
<name>D8SFJ2_SELML</name>
<dbReference type="InterPro" id="IPR001611">
    <property type="entry name" value="Leu-rich_rpt"/>
</dbReference>
<dbReference type="PANTHER" id="PTHR48009:SF7">
    <property type="entry name" value="LEUCINE-RICH REPEAT (LRR) FAMILY PROTEIN"/>
    <property type="match status" value="1"/>
</dbReference>
<keyword evidence="1" id="KW-0433">Leucine-rich repeat</keyword>
<dbReference type="InParanoid" id="D8SFJ2"/>
<dbReference type="InterPro" id="IPR055414">
    <property type="entry name" value="LRR_R13L4/SHOC2-like"/>
</dbReference>
<dbReference type="Pfam" id="PF00560">
    <property type="entry name" value="LRR_1"/>
    <property type="match status" value="3"/>
</dbReference>
<dbReference type="InterPro" id="IPR032675">
    <property type="entry name" value="LRR_dom_sf"/>
</dbReference>
<accession>D8SFJ2</accession>
<organism evidence="7">
    <name type="scientific">Selaginella moellendorffii</name>
    <name type="common">Spikemoss</name>
    <dbReference type="NCBI Taxonomy" id="88036"/>
    <lineage>
        <taxon>Eukaryota</taxon>
        <taxon>Viridiplantae</taxon>
        <taxon>Streptophyta</taxon>
        <taxon>Embryophyta</taxon>
        <taxon>Tracheophyta</taxon>
        <taxon>Lycopodiopsida</taxon>
        <taxon>Selaginellales</taxon>
        <taxon>Selaginellaceae</taxon>
        <taxon>Selaginella</taxon>
    </lineage>
</organism>
<evidence type="ECO:0000259" key="5">
    <source>
        <dbReference type="Pfam" id="PF23598"/>
    </source>
</evidence>
<dbReference type="HOGENOM" id="CLU_000288_18_22_1"/>
<dbReference type="InterPro" id="IPR003591">
    <property type="entry name" value="Leu-rich_rpt_typical-subtyp"/>
</dbReference>
<dbReference type="SUPFAM" id="SSF52058">
    <property type="entry name" value="L domain-like"/>
    <property type="match status" value="1"/>
</dbReference>
<dbReference type="PRINTS" id="PR00019">
    <property type="entry name" value="LEURICHRPT"/>
</dbReference>
<dbReference type="EMBL" id="GL377617">
    <property type="protein sequence ID" value="EFJ16847.1"/>
    <property type="molecule type" value="Genomic_DNA"/>
</dbReference>
<evidence type="ECO:0000256" key="2">
    <source>
        <dbReference type="ARBA" id="ARBA00022729"/>
    </source>
</evidence>
<dbReference type="Gene3D" id="3.80.10.10">
    <property type="entry name" value="Ribonuclease Inhibitor"/>
    <property type="match status" value="3"/>
</dbReference>
<keyword evidence="7" id="KW-1185">Reference proteome</keyword>
<dbReference type="OMA" id="ANFMAYP"/>
<dbReference type="AlphaFoldDB" id="D8SFJ2"/>
<evidence type="ECO:0000256" key="3">
    <source>
        <dbReference type="ARBA" id="ARBA00022737"/>
    </source>
</evidence>
<feature type="domain" description="Disease resistance R13L4/SHOC-2-like LRR" evidence="5">
    <location>
        <begin position="4"/>
        <end position="114"/>
    </location>
</feature>
<reference evidence="6 7" key="1">
    <citation type="journal article" date="2011" name="Science">
        <title>The Selaginella genome identifies genetic changes associated with the evolution of vascular plants.</title>
        <authorList>
            <person name="Banks J.A."/>
            <person name="Nishiyama T."/>
            <person name="Hasebe M."/>
            <person name="Bowman J.L."/>
            <person name="Gribskov M."/>
            <person name="dePamphilis C."/>
            <person name="Albert V.A."/>
            <person name="Aono N."/>
            <person name="Aoyama T."/>
            <person name="Ambrose B.A."/>
            <person name="Ashton N.W."/>
            <person name="Axtell M.J."/>
            <person name="Barker E."/>
            <person name="Barker M.S."/>
            <person name="Bennetzen J.L."/>
            <person name="Bonawitz N.D."/>
            <person name="Chapple C."/>
            <person name="Cheng C."/>
            <person name="Correa L.G."/>
            <person name="Dacre M."/>
            <person name="DeBarry J."/>
            <person name="Dreyer I."/>
            <person name="Elias M."/>
            <person name="Engstrom E.M."/>
            <person name="Estelle M."/>
            <person name="Feng L."/>
            <person name="Finet C."/>
            <person name="Floyd S.K."/>
            <person name="Frommer W.B."/>
            <person name="Fujita T."/>
            <person name="Gramzow L."/>
            <person name="Gutensohn M."/>
            <person name="Harholt J."/>
            <person name="Hattori M."/>
            <person name="Heyl A."/>
            <person name="Hirai T."/>
            <person name="Hiwatashi Y."/>
            <person name="Ishikawa M."/>
            <person name="Iwata M."/>
            <person name="Karol K.G."/>
            <person name="Koehler B."/>
            <person name="Kolukisaoglu U."/>
            <person name="Kubo M."/>
            <person name="Kurata T."/>
            <person name="Lalonde S."/>
            <person name="Li K."/>
            <person name="Li Y."/>
            <person name="Litt A."/>
            <person name="Lyons E."/>
            <person name="Manning G."/>
            <person name="Maruyama T."/>
            <person name="Michael T.P."/>
            <person name="Mikami K."/>
            <person name="Miyazaki S."/>
            <person name="Morinaga S."/>
            <person name="Murata T."/>
            <person name="Mueller-Roeber B."/>
            <person name="Nelson D.R."/>
            <person name="Obara M."/>
            <person name="Oguri Y."/>
            <person name="Olmstead R.G."/>
            <person name="Onodera N."/>
            <person name="Petersen B.L."/>
            <person name="Pils B."/>
            <person name="Prigge M."/>
            <person name="Rensing S.A."/>
            <person name="Riano-Pachon D.M."/>
            <person name="Roberts A.W."/>
            <person name="Sato Y."/>
            <person name="Scheller H.V."/>
            <person name="Schulz B."/>
            <person name="Schulz C."/>
            <person name="Shakirov E.V."/>
            <person name="Shibagaki N."/>
            <person name="Shinohara N."/>
            <person name="Shippen D.E."/>
            <person name="Soerensen I."/>
            <person name="Sotooka R."/>
            <person name="Sugimoto N."/>
            <person name="Sugita M."/>
            <person name="Sumikawa N."/>
            <person name="Tanurdzic M."/>
            <person name="Theissen G."/>
            <person name="Ulvskov P."/>
            <person name="Wakazuki S."/>
            <person name="Weng J.K."/>
            <person name="Willats W.W."/>
            <person name="Wipf D."/>
            <person name="Wolf P.G."/>
            <person name="Yang L."/>
            <person name="Zimmer A.D."/>
            <person name="Zhu Q."/>
            <person name="Mitros T."/>
            <person name="Hellsten U."/>
            <person name="Loque D."/>
            <person name="Otillar R."/>
            <person name="Salamov A."/>
            <person name="Schmutz J."/>
            <person name="Shapiro H."/>
            <person name="Lindquist E."/>
            <person name="Lucas S."/>
            <person name="Rokhsar D."/>
            <person name="Grigoriev I.V."/>
        </authorList>
    </citation>
    <scope>NUCLEOTIDE SEQUENCE [LARGE SCALE GENOMIC DNA]</scope>
</reference>
<evidence type="ECO:0000313" key="7">
    <source>
        <dbReference type="Proteomes" id="UP000001514"/>
    </source>
</evidence>
<dbReference type="Pfam" id="PF23598">
    <property type="entry name" value="LRR_14"/>
    <property type="match status" value="1"/>
</dbReference>
<dbReference type="FunFam" id="3.80.10.10:FF:000041">
    <property type="entry name" value="LRR receptor-like serine/threonine-protein kinase ERECTA"/>
    <property type="match status" value="1"/>
</dbReference>
<evidence type="ECO:0000256" key="1">
    <source>
        <dbReference type="ARBA" id="ARBA00022614"/>
    </source>
</evidence>
<protein>
    <recommendedName>
        <fullName evidence="5">Disease resistance R13L4/SHOC-2-like LRR domain-containing protein</fullName>
    </recommendedName>
</protein>
<dbReference type="InterPro" id="IPR053213">
    <property type="entry name" value="RLP29"/>
</dbReference>
<proteinExistence type="predicted"/>
<keyword evidence="3" id="KW-0677">Repeat</keyword>
<dbReference type="Proteomes" id="UP000001514">
    <property type="component" value="Unassembled WGS sequence"/>
</dbReference>
<evidence type="ECO:0000313" key="6">
    <source>
        <dbReference type="EMBL" id="EFJ16847.1"/>
    </source>
</evidence>
<dbReference type="OrthoDB" id="676979at2759"/>
<dbReference type="KEGG" id="smo:SELMODRAFT_115747"/>
<gene>
    <name evidence="6" type="ORF">SELMODRAFT_115747</name>
</gene>